<protein>
    <submittedName>
        <fullName evidence="7">ABC transporter permease</fullName>
    </submittedName>
</protein>
<dbReference type="PANTHER" id="PTHR43370:SF2">
    <property type="entry name" value="ABC TRANSPORTER PERMEASE PROTEIN"/>
    <property type="match status" value="1"/>
</dbReference>
<accession>A0ABV7LAI1</accession>
<evidence type="ECO:0000256" key="3">
    <source>
        <dbReference type="ARBA" id="ARBA00022692"/>
    </source>
</evidence>
<dbReference type="InterPro" id="IPR001851">
    <property type="entry name" value="ABC_transp_permease"/>
</dbReference>
<proteinExistence type="predicted"/>
<feature type="transmembrane region" description="Helical" evidence="6">
    <location>
        <begin position="6"/>
        <end position="28"/>
    </location>
</feature>
<sequence length="309" mass="32353">MIETLLLNWLAFTPVFATPLMLAAVGLIINERAGVLNLGAEGMMMVGALTGVILSFHTAQPWLGILCAALAGGALAAVFAAAVVVFRANQVVAGLITVALGAGLAGLIGPPYSQKPIAAFERLDLGPLTELPWLGRILFNQDPLLYLSLLLVAATGWVLFRTRLGLRLRACGESPETADAAGVDVQAMRLAAVVAGGMFCGLAGGYLSLAASQVWVEGMTGGRGWIAIALVIFAAWRPWRAVLGALLFGGIVALIPRIQATGVSVPTFLLMMLPYLATLLVLLLVALRGRTAAQAPDALGRDYAREDRQ</sequence>
<evidence type="ECO:0000256" key="6">
    <source>
        <dbReference type="SAM" id="Phobius"/>
    </source>
</evidence>
<evidence type="ECO:0000313" key="8">
    <source>
        <dbReference type="Proteomes" id="UP001595528"/>
    </source>
</evidence>
<dbReference type="PANTHER" id="PTHR43370">
    <property type="entry name" value="SUGAR ABC TRANSPORTER INTEGRAL MEMBRANE PROTEIN-RELATED"/>
    <property type="match status" value="1"/>
</dbReference>
<evidence type="ECO:0000256" key="4">
    <source>
        <dbReference type="ARBA" id="ARBA00022989"/>
    </source>
</evidence>
<name>A0ABV7LAI1_9PROT</name>
<evidence type="ECO:0000256" key="1">
    <source>
        <dbReference type="ARBA" id="ARBA00004651"/>
    </source>
</evidence>
<feature type="transmembrane region" description="Helical" evidence="6">
    <location>
        <begin position="190"/>
        <end position="209"/>
    </location>
</feature>
<feature type="transmembrane region" description="Helical" evidence="6">
    <location>
        <begin position="35"/>
        <end position="56"/>
    </location>
</feature>
<reference evidence="8" key="1">
    <citation type="journal article" date="2019" name="Int. J. Syst. Evol. Microbiol.">
        <title>The Global Catalogue of Microorganisms (GCM) 10K type strain sequencing project: providing services to taxonomists for standard genome sequencing and annotation.</title>
        <authorList>
            <consortium name="The Broad Institute Genomics Platform"/>
            <consortium name="The Broad Institute Genome Sequencing Center for Infectious Disease"/>
            <person name="Wu L."/>
            <person name="Ma J."/>
        </authorList>
    </citation>
    <scope>NUCLEOTIDE SEQUENCE [LARGE SCALE GENOMIC DNA]</scope>
    <source>
        <strain evidence="8">KCTC 42964</strain>
    </source>
</reference>
<keyword evidence="5 6" id="KW-0472">Membrane</keyword>
<dbReference type="CDD" id="cd06580">
    <property type="entry name" value="TM_PBP1_transp_TpRbsC_like"/>
    <property type="match status" value="1"/>
</dbReference>
<evidence type="ECO:0000256" key="2">
    <source>
        <dbReference type="ARBA" id="ARBA00022475"/>
    </source>
</evidence>
<feature type="transmembrane region" description="Helical" evidence="6">
    <location>
        <begin position="62"/>
        <end position="85"/>
    </location>
</feature>
<comment type="subcellular location">
    <subcellularLocation>
        <location evidence="1">Cell membrane</location>
        <topology evidence="1">Multi-pass membrane protein</topology>
    </subcellularLocation>
</comment>
<organism evidence="7 8">
    <name type="scientific">Marinibaculum pumilum</name>
    <dbReference type="NCBI Taxonomy" id="1766165"/>
    <lineage>
        <taxon>Bacteria</taxon>
        <taxon>Pseudomonadati</taxon>
        <taxon>Pseudomonadota</taxon>
        <taxon>Alphaproteobacteria</taxon>
        <taxon>Rhodospirillales</taxon>
        <taxon>Rhodospirillaceae</taxon>
        <taxon>Marinibaculum</taxon>
    </lineage>
</organism>
<gene>
    <name evidence="7" type="ORF">ACFOGJ_29530</name>
</gene>
<keyword evidence="8" id="KW-1185">Reference proteome</keyword>
<comment type="caution">
    <text evidence="7">The sequence shown here is derived from an EMBL/GenBank/DDBJ whole genome shotgun (WGS) entry which is preliminary data.</text>
</comment>
<dbReference type="Proteomes" id="UP001595528">
    <property type="component" value="Unassembled WGS sequence"/>
</dbReference>
<dbReference type="EMBL" id="JBHRTR010000054">
    <property type="protein sequence ID" value="MFC3231426.1"/>
    <property type="molecule type" value="Genomic_DNA"/>
</dbReference>
<feature type="transmembrane region" description="Helical" evidence="6">
    <location>
        <begin position="92"/>
        <end position="112"/>
    </location>
</feature>
<evidence type="ECO:0000313" key="7">
    <source>
        <dbReference type="EMBL" id="MFC3231426.1"/>
    </source>
</evidence>
<feature type="transmembrane region" description="Helical" evidence="6">
    <location>
        <begin position="215"/>
        <end position="234"/>
    </location>
</feature>
<feature type="transmembrane region" description="Helical" evidence="6">
    <location>
        <begin position="143"/>
        <end position="160"/>
    </location>
</feature>
<feature type="transmembrane region" description="Helical" evidence="6">
    <location>
        <begin position="265"/>
        <end position="287"/>
    </location>
</feature>
<feature type="transmembrane region" description="Helical" evidence="6">
    <location>
        <begin position="241"/>
        <end position="259"/>
    </location>
</feature>
<dbReference type="Pfam" id="PF02653">
    <property type="entry name" value="BPD_transp_2"/>
    <property type="match status" value="1"/>
</dbReference>
<dbReference type="RefSeq" id="WP_379906903.1">
    <property type="nucleotide sequence ID" value="NZ_JBHRTR010000054.1"/>
</dbReference>
<evidence type="ECO:0000256" key="5">
    <source>
        <dbReference type="ARBA" id="ARBA00023136"/>
    </source>
</evidence>
<keyword evidence="4 6" id="KW-1133">Transmembrane helix</keyword>
<keyword evidence="3 6" id="KW-0812">Transmembrane</keyword>
<keyword evidence="2" id="KW-1003">Cell membrane</keyword>